<dbReference type="PANTHER" id="PTHR35891:SF2">
    <property type="entry name" value="THIOL:DISULFIDE INTERCHANGE PROTEIN DSBA"/>
    <property type="match status" value="1"/>
</dbReference>
<evidence type="ECO:0000256" key="1">
    <source>
        <dbReference type="ARBA" id="ARBA00004418"/>
    </source>
</evidence>
<dbReference type="PROSITE" id="PS51352">
    <property type="entry name" value="THIOREDOXIN_2"/>
    <property type="match status" value="1"/>
</dbReference>
<comment type="similarity">
    <text evidence="2">Belongs to the thioredoxin family. DsbA subfamily.</text>
</comment>
<feature type="domain" description="Thioredoxin" evidence="10">
    <location>
        <begin position="13"/>
        <end position="155"/>
    </location>
</feature>
<keyword evidence="6" id="KW-1015">Disulfide bond</keyword>
<evidence type="ECO:0000259" key="10">
    <source>
        <dbReference type="PROSITE" id="PS51352"/>
    </source>
</evidence>
<dbReference type="InterPro" id="IPR013766">
    <property type="entry name" value="Thioredoxin_domain"/>
</dbReference>
<dbReference type="PIRSF" id="PIRSF001488">
    <property type="entry name" value="Tdi_protein"/>
    <property type="match status" value="1"/>
</dbReference>
<dbReference type="SUPFAM" id="SSF52833">
    <property type="entry name" value="Thioredoxin-like"/>
    <property type="match status" value="1"/>
</dbReference>
<dbReference type="PANTHER" id="PTHR35891">
    <property type="entry name" value="THIOL:DISULFIDE INTERCHANGE PROTEIN DSBA"/>
    <property type="match status" value="1"/>
</dbReference>
<sequence length="232" mass="26208">MNVVVAPLSRLFALVFTLLFSLVACAQEDGQFKAGQHYQVLPQAVPQKDDSRIEVTEMFWYGCGHCYHFEPTLNRWKEKMPEDVALLKIPAIWQPLMEVHARMYYVADTMGVLDRLHAPIFNAINNQRKMFAVKEGRNWNPDLKAIEELFNAHGADGAKAAKLMNSFTINSRVKQGMANQRAYQLSGTPEVVVAGKYRISTSLPGFKGKSNGQELMLQVADYLIAKERAERS</sequence>
<dbReference type="PROSITE" id="PS00194">
    <property type="entry name" value="THIOREDOXIN_1"/>
    <property type="match status" value="1"/>
</dbReference>
<dbReference type="Pfam" id="PF01323">
    <property type="entry name" value="DSBA"/>
    <property type="match status" value="1"/>
</dbReference>
<feature type="chain" id="PRO_5044324294" description="Thiol:disulfide interchange protein DsbA" evidence="9">
    <location>
        <begin position="27"/>
        <end position="232"/>
    </location>
</feature>
<comment type="subcellular location">
    <subcellularLocation>
        <location evidence="1">Periplasm</location>
    </subcellularLocation>
</comment>
<dbReference type="InterPro" id="IPR017937">
    <property type="entry name" value="Thioredoxin_CS"/>
</dbReference>
<evidence type="ECO:0000256" key="3">
    <source>
        <dbReference type="ARBA" id="ARBA00013831"/>
    </source>
</evidence>
<protein>
    <recommendedName>
        <fullName evidence="3">Thiol:disulfide interchange protein DsbA</fullName>
    </recommendedName>
</protein>
<keyword evidence="4 9" id="KW-0732">Signal</keyword>
<accession>A0AB35I086</accession>
<dbReference type="AlphaFoldDB" id="A0AB35I086"/>
<feature type="signal peptide" evidence="9">
    <location>
        <begin position="1"/>
        <end position="26"/>
    </location>
</feature>
<keyword evidence="7" id="KW-0676">Redox-active center</keyword>
<evidence type="ECO:0000256" key="8">
    <source>
        <dbReference type="PIRSR" id="PIRSR001488-1"/>
    </source>
</evidence>
<dbReference type="InterPro" id="IPR036249">
    <property type="entry name" value="Thioredoxin-like_sf"/>
</dbReference>
<evidence type="ECO:0000313" key="11">
    <source>
        <dbReference type="EMBL" id="MCX2802519.1"/>
    </source>
</evidence>
<proteinExistence type="inferred from homology"/>
<evidence type="ECO:0000256" key="7">
    <source>
        <dbReference type="ARBA" id="ARBA00023284"/>
    </source>
</evidence>
<comment type="caution">
    <text evidence="11">The sequence shown here is derived from an EMBL/GenBank/DDBJ whole genome shotgun (WGS) entry which is preliminary data.</text>
</comment>
<dbReference type="GO" id="GO:0015036">
    <property type="term" value="F:disulfide oxidoreductase activity"/>
    <property type="evidence" value="ECO:0007669"/>
    <property type="project" value="UniProtKB-ARBA"/>
</dbReference>
<evidence type="ECO:0000256" key="9">
    <source>
        <dbReference type="SAM" id="SignalP"/>
    </source>
</evidence>
<dbReference type="CDD" id="cd03019">
    <property type="entry name" value="DsbA_DsbA"/>
    <property type="match status" value="1"/>
</dbReference>
<reference evidence="11" key="1">
    <citation type="submission" date="2022-11" db="EMBL/GenBank/DDBJ databases">
        <title>Chitin-degrading and fungicidal potential of chitinolytic bacterial strains from marine environment of the Pacific Ocean regions.</title>
        <authorList>
            <person name="Pentekhina I."/>
            <person name="Nedashkovskaya O."/>
            <person name="Seitkalieva A."/>
            <person name="Podvolotskaya A."/>
            <person name="Tekutyeva L."/>
            <person name="Balabanova L."/>
        </authorList>
    </citation>
    <scope>NUCLEOTIDE SEQUENCE</scope>
    <source>
        <strain evidence="11">KMM 6838</strain>
    </source>
</reference>
<dbReference type="GO" id="GO:0042597">
    <property type="term" value="C:periplasmic space"/>
    <property type="evidence" value="ECO:0007669"/>
    <property type="project" value="UniProtKB-SubCell"/>
</dbReference>
<name>A0AB35I086_MICTH</name>
<dbReference type="Gene3D" id="3.40.30.10">
    <property type="entry name" value="Glutaredoxin"/>
    <property type="match status" value="1"/>
</dbReference>
<dbReference type="Proteomes" id="UP001209730">
    <property type="component" value="Unassembled WGS sequence"/>
</dbReference>
<evidence type="ECO:0000256" key="6">
    <source>
        <dbReference type="ARBA" id="ARBA00023157"/>
    </source>
</evidence>
<dbReference type="InterPro" id="IPR001853">
    <property type="entry name" value="DSBA-like_thioredoxin_dom"/>
</dbReference>
<organism evidence="11 12">
    <name type="scientific">Microbulbifer thermotolerans</name>
    <dbReference type="NCBI Taxonomy" id="252514"/>
    <lineage>
        <taxon>Bacteria</taxon>
        <taxon>Pseudomonadati</taxon>
        <taxon>Pseudomonadota</taxon>
        <taxon>Gammaproteobacteria</taxon>
        <taxon>Cellvibrionales</taxon>
        <taxon>Microbulbiferaceae</taxon>
        <taxon>Microbulbifer</taxon>
    </lineage>
</organism>
<dbReference type="RefSeq" id="WP_074901911.1">
    <property type="nucleotide sequence ID" value="NZ_CP130317.1"/>
</dbReference>
<feature type="disulfide bond" description="Redox-active" evidence="8">
    <location>
        <begin position="63"/>
        <end position="66"/>
    </location>
</feature>
<gene>
    <name evidence="11" type="ORF">OQJ68_12050</name>
</gene>
<evidence type="ECO:0000256" key="5">
    <source>
        <dbReference type="ARBA" id="ARBA00022764"/>
    </source>
</evidence>
<keyword evidence="5" id="KW-0574">Periplasm</keyword>
<dbReference type="InterPro" id="IPR023205">
    <property type="entry name" value="DsbA/DsbL"/>
</dbReference>
<dbReference type="InterPro" id="IPR050824">
    <property type="entry name" value="Thiol_disulfide_DsbA"/>
</dbReference>
<evidence type="ECO:0000256" key="2">
    <source>
        <dbReference type="ARBA" id="ARBA00005791"/>
    </source>
</evidence>
<evidence type="ECO:0000313" key="12">
    <source>
        <dbReference type="Proteomes" id="UP001209730"/>
    </source>
</evidence>
<evidence type="ECO:0000256" key="4">
    <source>
        <dbReference type="ARBA" id="ARBA00022729"/>
    </source>
</evidence>
<dbReference type="EMBL" id="JAPHQB010000019">
    <property type="protein sequence ID" value="MCX2802519.1"/>
    <property type="molecule type" value="Genomic_DNA"/>
</dbReference>